<dbReference type="EMBL" id="JACOFX010000026">
    <property type="protein sequence ID" value="MBC3911185.1"/>
    <property type="molecule type" value="Genomic_DNA"/>
</dbReference>
<dbReference type="Proteomes" id="UP000646911">
    <property type="component" value="Unassembled WGS sequence"/>
</dbReference>
<organism evidence="1 2">
    <name type="scientific">Undibacterium umbellatum</name>
    <dbReference type="NCBI Taxonomy" id="2762300"/>
    <lineage>
        <taxon>Bacteria</taxon>
        <taxon>Pseudomonadati</taxon>
        <taxon>Pseudomonadota</taxon>
        <taxon>Betaproteobacteria</taxon>
        <taxon>Burkholderiales</taxon>
        <taxon>Oxalobacteraceae</taxon>
        <taxon>Undibacterium</taxon>
    </lineage>
</organism>
<keyword evidence="2" id="KW-1185">Reference proteome</keyword>
<comment type="caution">
    <text evidence="1">The sequence shown here is derived from an EMBL/GenBank/DDBJ whole genome shotgun (WGS) entry which is preliminary data.</text>
</comment>
<proteinExistence type="predicted"/>
<reference evidence="1 2" key="1">
    <citation type="submission" date="2020-08" db="EMBL/GenBank/DDBJ databases">
        <title>Novel species isolated from subtropical streams in China.</title>
        <authorList>
            <person name="Lu H."/>
        </authorList>
    </citation>
    <scope>NUCLEOTIDE SEQUENCE [LARGE SCALE GENOMIC DNA]</scope>
    <source>
        <strain evidence="1 2">NL8W</strain>
    </source>
</reference>
<evidence type="ECO:0000313" key="1">
    <source>
        <dbReference type="EMBL" id="MBC3911185.1"/>
    </source>
</evidence>
<gene>
    <name evidence="1" type="ORF">H8L47_26790</name>
</gene>
<evidence type="ECO:0000313" key="2">
    <source>
        <dbReference type="Proteomes" id="UP000646911"/>
    </source>
</evidence>
<protein>
    <submittedName>
        <fullName evidence="1">Uncharacterized protein</fullName>
    </submittedName>
</protein>
<accession>A0ABR6ZIK6</accession>
<sequence length="184" mass="21102">MTFRIWTNKVDTNHDFTESKVRNMKALMGINLTGGLQLAEIWPNVIIDVLSEYPPADSFLCGPMLILRKPLADVLFEFASKDDLEFLPVDVIFNCKFQGEYGFMNVRSICDALDRKRSTFTELDGVVDSINRIRIDGLAAKNKSIFLLDSIEWVLCICDVLAERIERENFSGLSLKQDIEWRPF</sequence>
<dbReference type="RefSeq" id="WP_186956898.1">
    <property type="nucleotide sequence ID" value="NZ_JACOFX010000026.1"/>
</dbReference>
<name>A0ABR6ZIK6_9BURK</name>